<comment type="similarity">
    <text evidence="2">Belongs to the methyltransferase superfamily. L-isoaspartyl/D-aspartyl protein methyltransferase family.</text>
</comment>
<dbReference type="Gene3D" id="3.40.50.150">
    <property type="entry name" value="Vaccinia Virus protein VP39"/>
    <property type="match status" value="1"/>
</dbReference>
<organism evidence="13 14">
    <name type="scientific">Actinomadura chibensis</name>
    <dbReference type="NCBI Taxonomy" id="392828"/>
    <lineage>
        <taxon>Bacteria</taxon>
        <taxon>Bacillati</taxon>
        <taxon>Actinomycetota</taxon>
        <taxon>Actinomycetes</taxon>
        <taxon>Streptosporangiales</taxon>
        <taxon>Thermomonosporaceae</taxon>
        <taxon>Actinomadura</taxon>
    </lineage>
</organism>
<sequence>MAPLPAVRARHHAGDHRGPSAYALTGDARPRRLHGRRTVTDADVQANARWERLLEEVPRHLFVPDIAVVGAVMDDPRSWIDRTADPDRWWATVNSDTAIGVQLDDGTVDLTAKTEADPCAVATSSTSAPHLVAEMLDLLDARPGHRVLEVGTGTGWTAALLAGRVGNANVVSVEIDAAVAARAAENLRSAGADVRVINADGTRGWPAGAPYDRVHVTVGVQTIPYAWVEQTRPGGVIVLPWMPGWRSGHLVKLTVTDEGAAHGRIGEACGFMLLRDQRRTPGPAEGTTRESQATVPPREVAEAEEGFEIMLAACLPGVEGGGFHNDDGSYRLVVRDHESRALVVQRPGEPVAEVEQAGPRDLWDELVAAYRRWCSSGRPGRDRFGLSVTLEGTLMPWDRQGLNSA</sequence>
<evidence type="ECO:0000256" key="8">
    <source>
        <dbReference type="ARBA" id="ARBA00022691"/>
    </source>
</evidence>
<feature type="region of interest" description="Disordered" evidence="12">
    <location>
        <begin position="278"/>
        <end position="297"/>
    </location>
</feature>
<protein>
    <recommendedName>
        <fullName evidence="4">Protein-L-isoaspartate O-methyltransferase</fullName>
        <ecNumber evidence="3">2.1.1.77</ecNumber>
    </recommendedName>
    <alternativeName>
        <fullName evidence="11">L-isoaspartyl protein carboxyl methyltransferase</fullName>
    </alternativeName>
    <alternativeName>
        <fullName evidence="9">Protein L-isoaspartyl methyltransferase</fullName>
    </alternativeName>
    <alternativeName>
        <fullName evidence="10">Protein-beta-aspartate methyltransferase</fullName>
    </alternativeName>
</protein>
<dbReference type="Proteomes" id="UP000323380">
    <property type="component" value="Unassembled WGS sequence"/>
</dbReference>
<dbReference type="GO" id="GO:0005737">
    <property type="term" value="C:cytoplasm"/>
    <property type="evidence" value="ECO:0007669"/>
    <property type="project" value="UniProtKB-SubCell"/>
</dbReference>
<comment type="subcellular location">
    <subcellularLocation>
        <location evidence="1">Cytoplasm</location>
    </subcellularLocation>
</comment>
<evidence type="ECO:0000313" key="13">
    <source>
        <dbReference type="EMBL" id="TYB44204.1"/>
    </source>
</evidence>
<evidence type="ECO:0000256" key="11">
    <source>
        <dbReference type="ARBA" id="ARBA00031350"/>
    </source>
</evidence>
<evidence type="ECO:0000256" key="1">
    <source>
        <dbReference type="ARBA" id="ARBA00004496"/>
    </source>
</evidence>
<dbReference type="EMBL" id="VSFG01000005">
    <property type="protein sequence ID" value="TYB44204.1"/>
    <property type="molecule type" value="Genomic_DNA"/>
</dbReference>
<dbReference type="GO" id="GO:0032259">
    <property type="term" value="P:methylation"/>
    <property type="evidence" value="ECO:0007669"/>
    <property type="project" value="UniProtKB-KW"/>
</dbReference>
<gene>
    <name evidence="13" type="ORF">FXF69_24965</name>
</gene>
<keyword evidence="6 13" id="KW-0489">Methyltransferase</keyword>
<keyword evidence="8" id="KW-0949">S-adenosyl-L-methionine</keyword>
<comment type="caution">
    <text evidence="13">The sequence shown here is derived from an EMBL/GenBank/DDBJ whole genome shotgun (WGS) entry which is preliminary data.</text>
</comment>
<keyword evidence="5" id="KW-0963">Cytoplasm</keyword>
<evidence type="ECO:0000256" key="5">
    <source>
        <dbReference type="ARBA" id="ARBA00022490"/>
    </source>
</evidence>
<dbReference type="EC" id="2.1.1.77" evidence="3"/>
<evidence type="ECO:0000256" key="9">
    <source>
        <dbReference type="ARBA" id="ARBA00030757"/>
    </source>
</evidence>
<dbReference type="CDD" id="cd02440">
    <property type="entry name" value="AdoMet_MTases"/>
    <property type="match status" value="1"/>
</dbReference>
<evidence type="ECO:0000256" key="7">
    <source>
        <dbReference type="ARBA" id="ARBA00022679"/>
    </source>
</evidence>
<dbReference type="Pfam" id="PF01135">
    <property type="entry name" value="PCMT"/>
    <property type="match status" value="1"/>
</dbReference>
<evidence type="ECO:0000256" key="4">
    <source>
        <dbReference type="ARBA" id="ARBA00013346"/>
    </source>
</evidence>
<dbReference type="PANTHER" id="PTHR11579">
    <property type="entry name" value="PROTEIN-L-ISOASPARTATE O-METHYLTRANSFERASE"/>
    <property type="match status" value="1"/>
</dbReference>
<feature type="region of interest" description="Disordered" evidence="12">
    <location>
        <begin position="1"/>
        <end position="25"/>
    </location>
</feature>
<dbReference type="InterPro" id="IPR000682">
    <property type="entry name" value="PCMT"/>
</dbReference>
<dbReference type="GO" id="GO:0004719">
    <property type="term" value="F:protein-L-isoaspartate (D-aspartate) O-methyltransferase activity"/>
    <property type="evidence" value="ECO:0007669"/>
    <property type="project" value="UniProtKB-EC"/>
</dbReference>
<accession>A0A5D0NJ05</accession>
<evidence type="ECO:0000256" key="10">
    <source>
        <dbReference type="ARBA" id="ARBA00031323"/>
    </source>
</evidence>
<keyword evidence="14" id="KW-1185">Reference proteome</keyword>
<dbReference type="SUPFAM" id="SSF53335">
    <property type="entry name" value="S-adenosyl-L-methionine-dependent methyltransferases"/>
    <property type="match status" value="1"/>
</dbReference>
<proteinExistence type="inferred from homology"/>
<name>A0A5D0NJ05_9ACTN</name>
<dbReference type="STRING" id="1220554.GCA_001552135_07020"/>
<evidence type="ECO:0000256" key="6">
    <source>
        <dbReference type="ARBA" id="ARBA00022603"/>
    </source>
</evidence>
<evidence type="ECO:0000256" key="2">
    <source>
        <dbReference type="ARBA" id="ARBA00005369"/>
    </source>
</evidence>
<dbReference type="AlphaFoldDB" id="A0A5D0NJ05"/>
<evidence type="ECO:0000256" key="12">
    <source>
        <dbReference type="SAM" id="MobiDB-lite"/>
    </source>
</evidence>
<keyword evidence="7 13" id="KW-0808">Transferase</keyword>
<dbReference type="PANTHER" id="PTHR11579:SF0">
    <property type="entry name" value="PROTEIN-L-ISOASPARTATE(D-ASPARTATE) O-METHYLTRANSFERASE"/>
    <property type="match status" value="1"/>
</dbReference>
<evidence type="ECO:0000313" key="14">
    <source>
        <dbReference type="Proteomes" id="UP000323380"/>
    </source>
</evidence>
<evidence type="ECO:0000256" key="3">
    <source>
        <dbReference type="ARBA" id="ARBA00011890"/>
    </source>
</evidence>
<dbReference type="InterPro" id="IPR029063">
    <property type="entry name" value="SAM-dependent_MTases_sf"/>
</dbReference>
<reference evidence="13 14" key="1">
    <citation type="submission" date="2019-08" db="EMBL/GenBank/DDBJ databases">
        <title>Actinomadura sp. nov. CYP1-5 isolated from mountain soil.</title>
        <authorList>
            <person name="Songsumanus A."/>
            <person name="Kuncharoen N."/>
            <person name="Kudo T."/>
            <person name="Yuki M."/>
            <person name="Igarashi Y."/>
            <person name="Tanasupawat S."/>
        </authorList>
    </citation>
    <scope>NUCLEOTIDE SEQUENCE [LARGE SCALE GENOMIC DNA]</scope>
    <source>
        <strain evidence="13 14">JCM 14158</strain>
    </source>
</reference>